<evidence type="ECO:0000313" key="2">
    <source>
        <dbReference type="Proteomes" id="UP001205486"/>
    </source>
</evidence>
<dbReference type="Proteomes" id="UP001205486">
    <property type="component" value="Unassembled WGS sequence"/>
</dbReference>
<accession>A0ACC6ANR2</accession>
<name>A0ACC6ANR2_NITWI</name>
<keyword evidence="2" id="KW-1185">Reference proteome</keyword>
<reference evidence="1" key="1">
    <citation type="submission" date="2022-03" db="EMBL/GenBank/DDBJ databases">
        <title>Interactions between chemoautotrophic and heterotrophic bacteria.</title>
        <authorList>
            <person name="Santoro A."/>
        </authorList>
    </citation>
    <scope>NUCLEOTIDE SEQUENCE</scope>
    <source>
        <strain evidence="1">Nb-106</strain>
    </source>
</reference>
<comment type="caution">
    <text evidence="1">The sequence shown here is derived from an EMBL/GenBank/DDBJ whole genome shotgun (WGS) entry which is preliminary data.</text>
</comment>
<proteinExistence type="predicted"/>
<dbReference type="EMBL" id="JALJZS010000002">
    <property type="protein sequence ID" value="MCP2000802.1"/>
    <property type="molecule type" value="Genomic_DNA"/>
</dbReference>
<organism evidence="1 2">
    <name type="scientific">Nitrobacter winogradskyi</name>
    <name type="common">Nitrobacter agilis</name>
    <dbReference type="NCBI Taxonomy" id="913"/>
    <lineage>
        <taxon>Bacteria</taxon>
        <taxon>Pseudomonadati</taxon>
        <taxon>Pseudomonadota</taxon>
        <taxon>Alphaproteobacteria</taxon>
        <taxon>Hyphomicrobiales</taxon>
        <taxon>Nitrobacteraceae</taxon>
        <taxon>Nitrobacter</taxon>
    </lineage>
</organism>
<sequence>MAPFDQAKSTKIWYGMKQPLESVLTALNQTRLLFLLEHDLFRKPVSTFPDQAPARTTAETSERIALFTIQAESADVPQLSSEDFGYSVFERNMSSGSTRGWIPVRVKKTRQIRKIESFTGSVKW</sequence>
<protein>
    <submittedName>
        <fullName evidence="1">Uncharacterized protein</fullName>
    </submittedName>
</protein>
<evidence type="ECO:0000313" key="1">
    <source>
        <dbReference type="EMBL" id="MCP2000802.1"/>
    </source>
</evidence>
<gene>
    <name evidence="1" type="ORF">J2S34_003250</name>
</gene>